<feature type="region of interest" description="Disordered" evidence="1">
    <location>
        <begin position="54"/>
        <end position="107"/>
    </location>
</feature>
<accession>A0ABW5IG38</accession>
<organism evidence="2 3">
    <name type="scientific">Pontibacter locisalis</name>
    <dbReference type="NCBI Taxonomy" id="1719035"/>
    <lineage>
        <taxon>Bacteria</taxon>
        <taxon>Pseudomonadati</taxon>
        <taxon>Bacteroidota</taxon>
        <taxon>Cytophagia</taxon>
        <taxon>Cytophagales</taxon>
        <taxon>Hymenobacteraceae</taxon>
        <taxon>Pontibacter</taxon>
    </lineage>
</organism>
<reference evidence="3" key="1">
    <citation type="journal article" date="2019" name="Int. J. Syst. Evol. Microbiol.">
        <title>The Global Catalogue of Microorganisms (GCM) 10K type strain sequencing project: providing services to taxonomists for standard genome sequencing and annotation.</title>
        <authorList>
            <consortium name="The Broad Institute Genomics Platform"/>
            <consortium name="The Broad Institute Genome Sequencing Center for Infectious Disease"/>
            <person name="Wu L."/>
            <person name="Ma J."/>
        </authorList>
    </citation>
    <scope>NUCLEOTIDE SEQUENCE [LARGE SCALE GENOMIC DNA]</scope>
    <source>
        <strain evidence="3">KCTC 42498</strain>
    </source>
</reference>
<gene>
    <name evidence="2" type="ORF">ACFSRY_00625</name>
</gene>
<protein>
    <submittedName>
        <fullName evidence="2">Uncharacterized protein</fullName>
    </submittedName>
</protein>
<feature type="compositionally biased region" description="Gly residues" evidence="1">
    <location>
        <begin position="208"/>
        <end position="225"/>
    </location>
</feature>
<dbReference type="RefSeq" id="WP_377502282.1">
    <property type="nucleotide sequence ID" value="NZ_JBHULU010000001.1"/>
</dbReference>
<feature type="compositionally biased region" description="Polar residues" evidence="1">
    <location>
        <begin position="54"/>
        <end position="63"/>
    </location>
</feature>
<feature type="region of interest" description="Disordered" evidence="1">
    <location>
        <begin position="208"/>
        <end position="244"/>
    </location>
</feature>
<feature type="compositionally biased region" description="Basic and acidic residues" evidence="1">
    <location>
        <begin position="18"/>
        <end position="28"/>
    </location>
</feature>
<evidence type="ECO:0000256" key="1">
    <source>
        <dbReference type="SAM" id="MobiDB-lite"/>
    </source>
</evidence>
<comment type="caution">
    <text evidence="2">The sequence shown here is derived from an EMBL/GenBank/DDBJ whole genome shotgun (WGS) entry which is preliminary data.</text>
</comment>
<dbReference type="EMBL" id="JBHULU010000001">
    <property type="protein sequence ID" value="MFD2512353.1"/>
    <property type="molecule type" value="Genomic_DNA"/>
</dbReference>
<keyword evidence="3" id="KW-1185">Reference proteome</keyword>
<name>A0ABW5IG38_9BACT</name>
<sequence length="244" mass="27482">MERYNRDSNYYSGGRFDLQNRQRSDSNFRRSRNTRDGYYNRTYYENVDNQFVPNYRSYPQSEESNYYGRYNRSESRYRSEDEPDRRQTPAYSDIRRGYGISDFEGTSDRYNTLSNDEQGNYWQGEQPYYSHNRDRIRTTGFGGSMGESFPHSHRGVPDYGNGNFAQGPGTGMGSSYGGKNYGEGTGYMSGHRGGNFGNNTYGSSSGNYGGYGSMGGGTYGGGRGSTRGDTSHNSNRSISELGGH</sequence>
<evidence type="ECO:0000313" key="3">
    <source>
        <dbReference type="Proteomes" id="UP001597544"/>
    </source>
</evidence>
<proteinExistence type="predicted"/>
<feature type="compositionally biased region" description="Basic and acidic residues" evidence="1">
    <location>
        <begin position="71"/>
        <end position="87"/>
    </location>
</feature>
<dbReference type="Proteomes" id="UP001597544">
    <property type="component" value="Unassembled WGS sequence"/>
</dbReference>
<evidence type="ECO:0000313" key="2">
    <source>
        <dbReference type="EMBL" id="MFD2512353.1"/>
    </source>
</evidence>
<feature type="region of interest" description="Disordered" evidence="1">
    <location>
        <begin position="1"/>
        <end position="34"/>
    </location>
</feature>